<sequence length="162" mass="17613">MYAHAVQLSMQSPALLSTLLGVSCQSWLACVVNASVADSRKIRQKTSLSLATNISRQFPVFPTTGADSGHAHRLLKRHVGKEALLQTVGLRCVNPVCCPSSVHTKRAPRGRAPFHLGPPRKVARNSATILRDGNVICHHLPLSRALSRPRLETRLKDSGTVQ</sequence>
<keyword evidence="1" id="KW-0732">Signal</keyword>
<evidence type="ECO:0008006" key="4">
    <source>
        <dbReference type="Google" id="ProtNLM"/>
    </source>
</evidence>
<comment type="caution">
    <text evidence="2">The sequence shown here is derived from an EMBL/GenBank/DDBJ whole genome shotgun (WGS) entry which is preliminary data.</text>
</comment>
<dbReference type="AlphaFoldDB" id="A0A1Y2A0K0"/>
<accession>A0A1Y2A0K0</accession>
<dbReference type="Proteomes" id="UP000193144">
    <property type="component" value="Unassembled WGS sequence"/>
</dbReference>
<dbReference type="EMBL" id="MCFA01000024">
    <property type="protein sequence ID" value="ORY15565.1"/>
    <property type="molecule type" value="Genomic_DNA"/>
</dbReference>
<reference evidence="2 3" key="1">
    <citation type="submission" date="2016-07" db="EMBL/GenBank/DDBJ databases">
        <title>Pervasive Adenine N6-methylation of Active Genes in Fungi.</title>
        <authorList>
            <consortium name="DOE Joint Genome Institute"/>
            <person name="Mondo S.J."/>
            <person name="Dannebaum R.O."/>
            <person name="Kuo R.C."/>
            <person name="Labutti K."/>
            <person name="Haridas S."/>
            <person name="Kuo A."/>
            <person name="Salamov A."/>
            <person name="Ahrendt S.R."/>
            <person name="Lipzen A."/>
            <person name="Sullivan W."/>
            <person name="Andreopoulos W.B."/>
            <person name="Clum A."/>
            <person name="Lindquist E."/>
            <person name="Daum C."/>
            <person name="Ramamoorthy G.K."/>
            <person name="Gryganskyi A."/>
            <person name="Culley D."/>
            <person name="Magnuson J.K."/>
            <person name="James T.Y."/>
            <person name="O'Malley M.A."/>
            <person name="Stajich J.E."/>
            <person name="Spatafora J.W."/>
            <person name="Visel A."/>
            <person name="Grigoriev I.V."/>
        </authorList>
    </citation>
    <scope>NUCLEOTIDE SEQUENCE [LARGE SCALE GENOMIC DNA]</scope>
    <source>
        <strain evidence="2 3">CBS 115471</strain>
    </source>
</reference>
<evidence type="ECO:0000256" key="1">
    <source>
        <dbReference type="SAM" id="SignalP"/>
    </source>
</evidence>
<evidence type="ECO:0000313" key="3">
    <source>
        <dbReference type="Proteomes" id="UP000193144"/>
    </source>
</evidence>
<protein>
    <recommendedName>
        <fullName evidence="4">Secreted protein</fullName>
    </recommendedName>
</protein>
<evidence type="ECO:0000313" key="2">
    <source>
        <dbReference type="EMBL" id="ORY15565.1"/>
    </source>
</evidence>
<proteinExistence type="predicted"/>
<feature type="signal peptide" evidence="1">
    <location>
        <begin position="1"/>
        <end position="24"/>
    </location>
</feature>
<name>A0A1Y2A0K0_9PLEO</name>
<gene>
    <name evidence="2" type="ORF">BCR34DRAFT_170249</name>
</gene>
<feature type="chain" id="PRO_5012463341" description="Secreted protein" evidence="1">
    <location>
        <begin position="25"/>
        <end position="162"/>
    </location>
</feature>
<organism evidence="2 3">
    <name type="scientific">Clohesyomyces aquaticus</name>
    <dbReference type="NCBI Taxonomy" id="1231657"/>
    <lineage>
        <taxon>Eukaryota</taxon>
        <taxon>Fungi</taxon>
        <taxon>Dikarya</taxon>
        <taxon>Ascomycota</taxon>
        <taxon>Pezizomycotina</taxon>
        <taxon>Dothideomycetes</taxon>
        <taxon>Pleosporomycetidae</taxon>
        <taxon>Pleosporales</taxon>
        <taxon>Lindgomycetaceae</taxon>
        <taxon>Clohesyomyces</taxon>
    </lineage>
</organism>
<keyword evidence="3" id="KW-1185">Reference proteome</keyword>